<keyword evidence="3" id="KW-1185">Reference proteome</keyword>
<dbReference type="GO" id="GO:0008081">
    <property type="term" value="F:phosphoric diester hydrolase activity"/>
    <property type="evidence" value="ECO:0007669"/>
    <property type="project" value="InterPro"/>
</dbReference>
<dbReference type="GO" id="GO:0006629">
    <property type="term" value="P:lipid metabolic process"/>
    <property type="evidence" value="ECO:0007669"/>
    <property type="project" value="InterPro"/>
</dbReference>
<dbReference type="EMBL" id="CP021425">
    <property type="protein sequence ID" value="ARU59135.1"/>
    <property type="molecule type" value="Genomic_DNA"/>
</dbReference>
<sequence length="268" mass="30157">MKIPSWLERTATGLMDQYVAKVPQSKPDQSALEKCKVVSHRGEHDNLHVKENTIEAFEQAVDAGVWGIECDIRWTADLQPVICHDDDCLRVFNQPTRVADVTLQELQRVVPEIPTLAEVIDRFGKNTHLMLEVKAEPHLSPRKQKAILKSMLLNLDQVDDFHILALNPELFERVCFLDRKALLPVAELNFNALSLSALQNGYGGVTGHFLFLHQGILDKHRAASQSIGTGFIASKNGLFRELNRGVEWVFSNDAVKIQALRDQYLGLS</sequence>
<dbReference type="RefSeq" id="WP_157678592.1">
    <property type="nucleotide sequence ID" value="NZ_CP021425.1"/>
</dbReference>
<dbReference type="SUPFAM" id="SSF51695">
    <property type="entry name" value="PLC-like phosphodiesterases"/>
    <property type="match status" value="1"/>
</dbReference>
<dbReference type="Proteomes" id="UP000196027">
    <property type="component" value="Chromosome"/>
</dbReference>
<gene>
    <name evidence="2" type="ORF">OLMES_5151</name>
</gene>
<dbReference type="KEGG" id="ome:OLMES_5151"/>
<dbReference type="AlphaFoldDB" id="A0A1Y0IHZ6"/>
<dbReference type="PANTHER" id="PTHR46211">
    <property type="entry name" value="GLYCEROPHOSPHORYL DIESTER PHOSPHODIESTERASE"/>
    <property type="match status" value="1"/>
</dbReference>
<dbReference type="PANTHER" id="PTHR46211:SF14">
    <property type="entry name" value="GLYCEROPHOSPHODIESTER PHOSPHODIESTERASE"/>
    <property type="match status" value="1"/>
</dbReference>
<accession>A0A1Y0IHZ6</accession>
<feature type="domain" description="GP-PDE" evidence="1">
    <location>
        <begin position="35"/>
        <end position="268"/>
    </location>
</feature>
<dbReference type="PROSITE" id="PS51704">
    <property type="entry name" value="GP_PDE"/>
    <property type="match status" value="1"/>
</dbReference>
<evidence type="ECO:0000259" key="1">
    <source>
        <dbReference type="PROSITE" id="PS51704"/>
    </source>
</evidence>
<evidence type="ECO:0000313" key="3">
    <source>
        <dbReference type="Proteomes" id="UP000196027"/>
    </source>
</evidence>
<proteinExistence type="predicted"/>
<dbReference type="InterPro" id="IPR030395">
    <property type="entry name" value="GP_PDE_dom"/>
</dbReference>
<reference evidence="2 3" key="1">
    <citation type="submission" date="2017-05" db="EMBL/GenBank/DDBJ databases">
        <title>Genomic insights into alkan degradation activity of Oleiphilus messinensis.</title>
        <authorList>
            <person name="Kozyavkin S.A."/>
            <person name="Slesarev A.I."/>
            <person name="Golyshin P.N."/>
            <person name="Korzhenkov A."/>
            <person name="Golyshina O.N."/>
            <person name="Toshchakov S.V."/>
        </authorList>
    </citation>
    <scope>NUCLEOTIDE SEQUENCE [LARGE SCALE GENOMIC DNA]</scope>
    <source>
        <strain evidence="2 3">ME102</strain>
    </source>
</reference>
<dbReference type="Pfam" id="PF03009">
    <property type="entry name" value="GDPD"/>
    <property type="match status" value="1"/>
</dbReference>
<dbReference type="OrthoDB" id="9795622at2"/>
<dbReference type="Gene3D" id="3.20.20.190">
    <property type="entry name" value="Phosphatidylinositol (PI) phosphodiesterase"/>
    <property type="match status" value="1"/>
</dbReference>
<evidence type="ECO:0000313" key="2">
    <source>
        <dbReference type="EMBL" id="ARU59135.1"/>
    </source>
</evidence>
<dbReference type="InterPro" id="IPR017946">
    <property type="entry name" value="PLC-like_Pdiesterase_TIM-brl"/>
</dbReference>
<name>A0A1Y0IHZ6_9GAMM</name>
<protein>
    <submittedName>
        <fullName evidence="2">Glycerophosphoryl diester phosphodiesterase family protein</fullName>
    </submittedName>
</protein>
<organism evidence="2 3">
    <name type="scientific">Oleiphilus messinensis</name>
    <dbReference type="NCBI Taxonomy" id="141451"/>
    <lineage>
        <taxon>Bacteria</taxon>
        <taxon>Pseudomonadati</taxon>
        <taxon>Pseudomonadota</taxon>
        <taxon>Gammaproteobacteria</taxon>
        <taxon>Oceanospirillales</taxon>
        <taxon>Oleiphilaceae</taxon>
        <taxon>Oleiphilus</taxon>
    </lineage>
</organism>